<dbReference type="NCBIfam" id="TIGR00199">
    <property type="entry name" value="PncC_domain"/>
    <property type="match status" value="1"/>
</dbReference>
<keyword evidence="3" id="KW-1185">Reference proteome</keyword>
<dbReference type="RefSeq" id="WP_425551682.1">
    <property type="nucleotide sequence ID" value="NZ_BAABFP010000005.1"/>
</dbReference>
<dbReference type="Gene3D" id="3.90.950.20">
    <property type="entry name" value="CinA-like"/>
    <property type="match status" value="1"/>
</dbReference>
<proteinExistence type="predicted"/>
<evidence type="ECO:0000259" key="1">
    <source>
        <dbReference type="Pfam" id="PF02464"/>
    </source>
</evidence>
<feature type="domain" description="CinA C-terminal" evidence="1">
    <location>
        <begin position="17"/>
        <end position="165"/>
    </location>
</feature>
<dbReference type="Pfam" id="PF02464">
    <property type="entry name" value="CinA"/>
    <property type="match status" value="1"/>
</dbReference>
<comment type="caution">
    <text evidence="2">The sequence shown here is derived from an EMBL/GenBank/DDBJ whole genome shotgun (WGS) entry which is preliminary data.</text>
</comment>
<dbReference type="InterPro" id="IPR008136">
    <property type="entry name" value="CinA_C"/>
</dbReference>
<dbReference type="Proteomes" id="UP001596189">
    <property type="component" value="Unassembled WGS sequence"/>
</dbReference>
<evidence type="ECO:0000313" key="3">
    <source>
        <dbReference type="Proteomes" id="UP001596189"/>
    </source>
</evidence>
<protein>
    <submittedName>
        <fullName evidence="2">CinA family protein</fullName>
    </submittedName>
</protein>
<dbReference type="InterPro" id="IPR036653">
    <property type="entry name" value="CinA-like_C"/>
</dbReference>
<name>A0ABW1J8F9_9ACTN</name>
<evidence type="ECO:0000313" key="2">
    <source>
        <dbReference type="EMBL" id="MFC6005551.1"/>
    </source>
</evidence>
<dbReference type="SUPFAM" id="SSF142433">
    <property type="entry name" value="CinA-like"/>
    <property type="match status" value="1"/>
</dbReference>
<accession>A0ABW1J8F9</accession>
<reference evidence="3" key="1">
    <citation type="journal article" date="2019" name="Int. J. Syst. Evol. Microbiol.">
        <title>The Global Catalogue of Microorganisms (GCM) 10K type strain sequencing project: providing services to taxonomists for standard genome sequencing and annotation.</title>
        <authorList>
            <consortium name="The Broad Institute Genomics Platform"/>
            <consortium name="The Broad Institute Genome Sequencing Center for Infectious Disease"/>
            <person name="Wu L."/>
            <person name="Ma J."/>
        </authorList>
    </citation>
    <scope>NUCLEOTIDE SEQUENCE [LARGE SCALE GENOMIC DNA]</scope>
    <source>
        <strain evidence="3">KACC 14249</strain>
    </source>
</reference>
<dbReference type="EMBL" id="JBHSRD010000002">
    <property type="protein sequence ID" value="MFC6005551.1"/>
    <property type="molecule type" value="Genomic_DNA"/>
</dbReference>
<organism evidence="2 3">
    <name type="scientific">Angustibacter luteus</name>
    <dbReference type="NCBI Taxonomy" id="658456"/>
    <lineage>
        <taxon>Bacteria</taxon>
        <taxon>Bacillati</taxon>
        <taxon>Actinomycetota</taxon>
        <taxon>Actinomycetes</taxon>
        <taxon>Kineosporiales</taxon>
        <taxon>Kineosporiaceae</taxon>
    </lineage>
</organism>
<sequence length="178" mass="17691">MAEERVAEERVAEDPEAARLVSLLTAARLTVATAESLTGGLLAGAVTAVPGASQVFRGGVVAYATDLKHDQLGVDADLLAGVGAVHPRVAAAMADGARRRLGADLGLATTGVAGPDPQDGHPPGVVWVGLADARGSWAVDATTDGAAGRAGVRAATVRAALAAAVRLLTGEDPPAAHR</sequence>
<gene>
    <name evidence="2" type="ORF">ACFQDO_00270</name>
</gene>